<dbReference type="Proteomes" id="UP000192472">
    <property type="component" value="Unassembled WGS sequence"/>
</dbReference>
<dbReference type="CDD" id="cd15482">
    <property type="entry name" value="Sialidase_non-viral"/>
    <property type="match status" value="1"/>
</dbReference>
<dbReference type="PROSITE" id="PS51257">
    <property type="entry name" value="PROKAR_LIPOPROTEIN"/>
    <property type="match status" value="1"/>
</dbReference>
<proteinExistence type="predicted"/>
<dbReference type="RefSeq" id="WP_084372687.1">
    <property type="nucleotide sequence ID" value="NZ_FWYF01000002.1"/>
</dbReference>
<sequence length="341" mass="37403">MKNHLIIFAFVILASCQPSQKTYTWDEFAIEEDVSFRGISVLNENVIWVSGTNGLVLKTENGGLDWEEVYIPDADALDFRDVEVLSENEIVLMSAGPDSLSNIFKSKDGGRHWEKTLVNNDSLGFFDGMAFWNQKDGLLGGDPIDGKLFLLKTTDGGDTWQRIHPDKLPEMNEGEFGGFAASGSHLAVKENSIWIGSGAATSRVFYSKDKGEHWEVVYTPIIQGDSSQGIFSIDFYDENIGIAVGGDYKKENEGTKNVILTTDASQTWSLSQNFPVFQSSVRYLSKMELISVGPAGCHQSIDGGLTWSAFGDSGFHTLDVAEDGSIWAAGKEGRIAQLITK</sequence>
<evidence type="ECO:0000313" key="1">
    <source>
        <dbReference type="EMBL" id="SMD34441.1"/>
    </source>
</evidence>
<reference evidence="1 2" key="1">
    <citation type="submission" date="2017-04" db="EMBL/GenBank/DDBJ databases">
        <authorList>
            <person name="Afonso C.L."/>
            <person name="Miller P.J."/>
            <person name="Scott M.A."/>
            <person name="Spackman E."/>
            <person name="Goraichik I."/>
            <person name="Dimitrov K.M."/>
            <person name="Suarez D.L."/>
            <person name="Swayne D.E."/>
        </authorList>
    </citation>
    <scope>NUCLEOTIDE SEQUENCE [LARGE SCALE GENOMIC DNA]</scope>
    <source>
        <strain evidence="1 2">DSM 26133</strain>
    </source>
</reference>
<evidence type="ECO:0008006" key="3">
    <source>
        <dbReference type="Google" id="ProtNLM"/>
    </source>
</evidence>
<dbReference type="OrthoDB" id="9813892at2"/>
<dbReference type="InterPro" id="IPR036278">
    <property type="entry name" value="Sialidase_sf"/>
</dbReference>
<protein>
    <recommendedName>
        <fullName evidence="3">Photosynthesis system II assembly factor Ycf48/Hcf136-like domain-containing protein</fullName>
    </recommendedName>
</protein>
<dbReference type="SUPFAM" id="SSF50939">
    <property type="entry name" value="Sialidases"/>
    <property type="match status" value="1"/>
</dbReference>
<dbReference type="PANTHER" id="PTHR47199:SF2">
    <property type="entry name" value="PHOTOSYSTEM II STABILITY_ASSEMBLY FACTOR HCF136, CHLOROPLASTIC"/>
    <property type="match status" value="1"/>
</dbReference>
<name>A0A1W2GCY0_REIFA</name>
<dbReference type="InterPro" id="IPR015943">
    <property type="entry name" value="WD40/YVTN_repeat-like_dom_sf"/>
</dbReference>
<dbReference type="AlphaFoldDB" id="A0A1W2GCY0"/>
<dbReference type="EMBL" id="FWYF01000002">
    <property type="protein sequence ID" value="SMD34441.1"/>
    <property type="molecule type" value="Genomic_DNA"/>
</dbReference>
<organism evidence="1 2">
    <name type="scientific">Reichenbachiella faecimaris</name>
    <dbReference type="NCBI Taxonomy" id="692418"/>
    <lineage>
        <taxon>Bacteria</taxon>
        <taxon>Pseudomonadati</taxon>
        <taxon>Bacteroidota</taxon>
        <taxon>Cytophagia</taxon>
        <taxon>Cytophagales</taxon>
        <taxon>Reichenbachiellaceae</taxon>
        <taxon>Reichenbachiella</taxon>
    </lineage>
</organism>
<accession>A0A1W2GCY0</accession>
<dbReference type="Gene3D" id="2.130.10.10">
    <property type="entry name" value="YVTN repeat-like/Quinoprotein amine dehydrogenase"/>
    <property type="match status" value="2"/>
</dbReference>
<dbReference type="STRING" id="692418.SAMN04488029_2007"/>
<evidence type="ECO:0000313" key="2">
    <source>
        <dbReference type="Proteomes" id="UP000192472"/>
    </source>
</evidence>
<dbReference type="PANTHER" id="PTHR47199">
    <property type="entry name" value="PHOTOSYSTEM II STABILITY/ASSEMBLY FACTOR HCF136, CHLOROPLASTIC"/>
    <property type="match status" value="1"/>
</dbReference>
<keyword evidence="2" id="KW-1185">Reference proteome</keyword>
<gene>
    <name evidence="1" type="ORF">SAMN04488029_2007</name>
</gene>